<sequence>MAMLGNFVLETANNPGTNAFILSGAPAGRRNWSGAFPDGEVYYFADDGTQAEWGIGRLTHGIPASISRDTVLGTTQDRTARLNFTGTTWVYSALPAEYAVPVPVVQGASVVSDRSWKAQSLVLGSVDVTLTGPALRAEFSATLRINDNGASDTTWQVARVIVAVHTIDAQGAASAQPIAAAGSNVRLDRFFFLGARAAILAHASPGMTLRLVASVQVPGSSSGATLFSMALQDGALSWLNS</sequence>
<dbReference type="EMBL" id="JAMXQU010000013">
    <property type="protein sequence ID" value="MCO6161027.1"/>
    <property type="molecule type" value="Genomic_DNA"/>
</dbReference>
<accession>A0ABT1CJK2</accession>
<gene>
    <name evidence="1" type="ORF">NF685_13385</name>
</gene>
<keyword evidence="2" id="KW-1185">Reference proteome</keyword>
<evidence type="ECO:0000313" key="2">
    <source>
        <dbReference type="Proteomes" id="UP001523401"/>
    </source>
</evidence>
<comment type="caution">
    <text evidence="1">The sequence shown here is derived from an EMBL/GenBank/DDBJ whole genome shotgun (WGS) entry which is preliminary data.</text>
</comment>
<dbReference type="Proteomes" id="UP001523401">
    <property type="component" value="Unassembled WGS sequence"/>
</dbReference>
<organism evidence="1 2">
    <name type="scientific">Asaia lannensis NBRC 102526</name>
    <dbReference type="NCBI Taxonomy" id="1307926"/>
    <lineage>
        <taxon>Bacteria</taxon>
        <taxon>Pseudomonadati</taxon>
        <taxon>Pseudomonadota</taxon>
        <taxon>Alphaproteobacteria</taxon>
        <taxon>Acetobacterales</taxon>
        <taxon>Acetobacteraceae</taxon>
        <taxon>Asaia</taxon>
    </lineage>
</organism>
<name>A0ABT1CJK2_9PROT</name>
<protein>
    <recommendedName>
        <fullName evidence="3">Minor tail protein</fullName>
    </recommendedName>
</protein>
<proteinExistence type="predicted"/>
<reference evidence="1 2" key="1">
    <citation type="submission" date="2022-06" db="EMBL/GenBank/DDBJ databases">
        <title>Whole-genome of Asaia lannensis strain LMG 27011T.</title>
        <authorList>
            <person name="Sombolestani A."/>
        </authorList>
    </citation>
    <scope>NUCLEOTIDE SEQUENCE [LARGE SCALE GENOMIC DNA]</scope>
    <source>
        <strain evidence="1 2">NBRC 102526</strain>
    </source>
</reference>
<evidence type="ECO:0008006" key="3">
    <source>
        <dbReference type="Google" id="ProtNLM"/>
    </source>
</evidence>
<dbReference type="RefSeq" id="WP_252850010.1">
    <property type="nucleotide sequence ID" value="NZ_BAPW01000008.1"/>
</dbReference>
<evidence type="ECO:0000313" key="1">
    <source>
        <dbReference type="EMBL" id="MCO6161027.1"/>
    </source>
</evidence>